<dbReference type="RefSeq" id="WP_100898994.1">
    <property type="nucleotide sequence ID" value="NZ_CAWNNC010000001.1"/>
</dbReference>
<evidence type="ECO:0000313" key="4">
    <source>
        <dbReference type="EMBL" id="AUB37326.1"/>
    </source>
</evidence>
<accession>A0A2K8SPC5</accession>
<keyword evidence="1" id="KW-0378">Hydrolase</keyword>
<dbReference type="GO" id="GO:0008829">
    <property type="term" value="F:dCTP deaminase activity"/>
    <property type="evidence" value="ECO:0007669"/>
    <property type="project" value="InterPro"/>
</dbReference>
<dbReference type="GO" id="GO:0006229">
    <property type="term" value="P:dUTP biosynthetic process"/>
    <property type="evidence" value="ECO:0007669"/>
    <property type="project" value="InterPro"/>
</dbReference>
<feature type="transmembrane region" description="Helical" evidence="3">
    <location>
        <begin position="193"/>
        <end position="212"/>
    </location>
</feature>
<proteinExistence type="predicted"/>
<evidence type="ECO:0000256" key="1">
    <source>
        <dbReference type="ARBA" id="ARBA00022801"/>
    </source>
</evidence>
<keyword evidence="3" id="KW-1133">Transmembrane helix</keyword>
<dbReference type="PANTHER" id="PTHR42680:SF3">
    <property type="entry name" value="DCTP DEAMINASE"/>
    <property type="match status" value="1"/>
</dbReference>
<dbReference type="Pfam" id="PF22769">
    <property type="entry name" value="DCD"/>
    <property type="match status" value="1"/>
</dbReference>
<dbReference type="InterPro" id="IPR033704">
    <property type="entry name" value="dUTPase_trimeric"/>
</dbReference>
<reference evidence="4 5" key="1">
    <citation type="submission" date="2017-11" db="EMBL/GenBank/DDBJ databases">
        <title>Complete genome of a free-living desiccation-tolerant cyanobacterium and its photosynthetic adaptation to extreme terrestrial habitat.</title>
        <authorList>
            <person name="Shang J."/>
        </authorList>
    </citation>
    <scope>NUCLEOTIDE SEQUENCE [LARGE SCALE GENOMIC DNA]</scope>
    <source>
        <strain evidence="4 5">CCNUN1</strain>
    </source>
</reference>
<dbReference type="KEGG" id="nfl:COO91_03266"/>
<dbReference type="OrthoDB" id="2910790at2"/>
<evidence type="ECO:0000313" key="5">
    <source>
        <dbReference type="Proteomes" id="UP000232003"/>
    </source>
</evidence>
<evidence type="ECO:0000256" key="2">
    <source>
        <dbReference type="ARBA" id="ARBA00023080"/>
    </source>
</evidence>
<dbReference type="EMBL" id="CP024785">
    <property type="protein sequence ID" value="AUB37326.1"/>
    <property type="molecule type" value="Genomic_DNA"/>
</dbReference>
<dbReference type="SUPFAM" id="SSF51283">
    <property type="entry name" value="dUTPase-like"/>
    <property type="match status" value="1"/>
</dbReference>
<dbReference type="Gene3D" id="2.70.40.10">
    <property type="match status" value="1"/>
</dbReference>
<dbReference type="PANTHER" id="PTHR42680">
    <property type="entry name" value="DCTP DEAMINASE"/>
    <property type="match status" value="1"/>
</dbReference>
<sequence>MSVIPFILDGSNRTVVETREEYERAGGLEGDVIFIQNLNIKQIHNTKSSNASYDLRVGDEYRDHRDSGKTDLLENGTISLQPGSAVIIETVESVQFPKSRFGHVVPKVSLLQDGLSNTSSKIDPGYEGKLSITVFNLGKRTVQLKKAQDFCTLYVLDVREGVIPYTKDAKKIAGNSRKDLLSRVRDFIETNQTYFTIILTIATIVLTIVQIVQPLGKQEIQTLPKESREKIK</sequence>
<dbReference type="CDD" id="cd07557">
    <property type="entry name" value="trimeric_dUTPase"/>
    <property type="match status" value="1"/>
</dbReference>
<keyword evidence="5" id="KW-1185">Reference proteome</keyword>
<name>A0A2K8SPC5_9NOSO</name>
<dbReference type="InterPro" id="IPR011962">
    <property type="entry name" value="dCTP_deaminase"/>
</dbReference>
<dbReference type="AlphaFoldDB" id="A0A2K8SPC5"/>
<organism evidence="4 5">
    <name type="scientific">Nostoc flagelliforme CCNUN1</name>
    <dbReference type="NCBI Taxonomy" id="2038116"/>
    <lineage>
        <taxon>Bacteria</taxon>
        <taxon>Bacillati</taxon>
        <taxon>Cyanobacteriota</taxon>
        <taxon>Cyanophyceae</taxon>
        <taxon>Nostocales</taxon>
        <taxon>Nostocaceae</taxon>
        <taxon>Nostoc</taxon>
    </lineage>
</organism>
<gene>
    <name evidence="4" type="ORF">COO91_03266</name>
</gene>
<protein>
    <submittedName>
        <fullName evidence="4">Deoxycytidine triphosphate deaminase</fullName>
    </submittedName>
</protein>
<dbReference type="InterPro" id="IPR036157">
    <property type="entry name" value="dUTPase-like_sf"/>
</dbReference>
<keyword evidence="3" id="KW-0812">Transmembrane</keyword>
<dbReference type="Proteomes" id="UP000232003">
    <property type="component" value="Chromosome"/>
</dbReference>
<evidence type="ECO:0000256" key="3">
    <source>
        <dbReference type="SAM" id="Phobius"/>
    </source>
</evidence>
<keyword evidence="3" id="KW-0472">Membrane</keyword>
<keyword evidence="2" id="KW-0546">Nucleotide metabolism</keyword>